<keyword evidence="4 6" id="KW-0175">Coiled coil</keyword>
<dbReference type="Pfam" id="PF05010">
    <property type="entry name" value="TACC_C"/>
    <property type="match status" value="1"/>
</dbReference>
<dbReference type="Proteomes" id="UP000614601">
    <property type="component" value="Unassembled WGS sequence"/>
</dbReference>
<keyword evidence="10" id="KW-1185">Reference proteome</keyword>
<reference evidence="9" key="1">
    <citation type="submission" date="2020-09" db="EMBL/GenBank/DDBJ databases">
        <authorList>
            <person name="Kikuchi T."/>
        </authorList>
    </citation>
    <scope>NUCLEOTIDE SEQUENCE</scope>
    <source>
        <strain evidence="9">SH1</strain>
    </source>
</reference>
<dbReference type="AlphaFoldDB" id="A0A811KUZ5"/>
<evidence type="ECO:0000256" key="6">
    <source>
        <dbReference type="SAM" id="Coils"/>
    </source>
</evidence>
<comment type="subcellular location">
    <subcellularLocation>
        <location evidence="1">Cytoplasm</location>
        <location evidence="1">Cytoskeleton</location>
    </subcellularLocation>
</comment>
<protein>
    <recommendedName>
        <fullName evidence="8">Transforming acidic coiled-coil-containing protein C-terminal domain-containing protein</fullName>
    </recommendedName>
</protein>
<dbReference type="InterPro" id="IPR007707">
    <property type="entry name" value="TACC_C"/>
</dbReference>
<keyword evidence="3" id="KW-0963">Cytoplasm</keyword>
<proteinExistence type="inferred from homology"/>
<feature type="domain" description="Transforming acidic coiled-coil-containing protein C-terminal" evidence="8">
    <location>
        <begin position="158"/>
        <end position="296"/>
    </location>
</feature>
<feature type="coiled-coil region" evidence="6">
    <location>
        <begin position="232"/>
        <end position="298"/>
    </location>
</feature>
<feature type="coiled-coil region" evidence="6">
    <location>
        <begin position="158"/>
        <end position="185"/>
    </location>
</feature>
<feature type="region of interest" description="Disordered" evidence="7">
    <location>
        <begin position="1"/>
        <end position="57"/>
    </location>
</feature>
<feature type="compositionally biased region" description="Polar residues" evidence="7">
    <location>
        <begin position="1"/>
        <end position="21"/>
    </location>
</feature>
<gene>
    <name evidence="9" type="ORF">BOKJ2_LOCUS7902</name>
</gene>
<evidence type="ECO:0000313" key="9">
    <source>
        <dbReference type="EMBL" id="CAD5218692.1"/>
    </source>
</evidence>
<evidence type="ECO:0000256" key="4">
    <source>
        <dbReference type="ARBA" id="ARBA00023054"/>
    </source>
</evidence>
<comment type="caution">
    <text evidence="9">The sequence shown here is derived from an EMBL/GenBank/DDBJ whole genome shotgun (WGS) entry which is preliminary data.</text>
</comment>
<name>A0A811KUZ5_9BILA</name>
<dbReference type="EMBL" id="CAJFDH010000004">
    <property type="protein sequence ID" value="CAD5218692.1"/>
    <property type="molecule type" value="Genomic_DNA"/>
</dbReference>
<evidence type="ECO:0000256" key="2">
    <source>
        <dbReference type="ARBA" id="ARBA00009423"/>
    </source>
</evidence>
<evidence type="ECO:0000259" key="8">
    <source>
        <dbReference type="Pfam" id="PF05010"/>
    </source>
</evidence>
<evidence type="ECO:0000256" key="5">
    <source>
        <dbReference type="ARBA" id="ARBA00023212"/>
    </source>
</evidence>
<dbReference type="Proteomes" id="UP000783686">
    <property type="component" value="Unassembled WGS sequence"/>
</dbReference>
<evidence type="ECO:0000256" key="3">
    <source>
        <dbReference type="ARBA" id="ARBA00022490"/>
    </source>
</evidence>
<accession>A0A811KUZ5</accession>
<evidence type="ECO:0000313" key="10">
    <source>
        <dbReference type="Proteomes" id="UP000614601"/>
    </source>
</evidence>
<comment type="similarity">
    <text evidence="2">Belongs to the TACC family.</text>
</comment>
<sequence>MEPTPLKTNPTSRDNSLNRTMVVSKKSVRPALPELNKDVPVDPNDSKSQPPKRTRTSTVTLNTDDLNEEYTMERIRQEMEESLAQKENFRERVMGNPMEEMIKLKFQLQMANNQVSYADKFFAACEKHGIDIAKVLQSDPDTMFELKLKGSLLTPTSSEEHAKELKNLKAERDHLADEAKSLKMSYTNLFKSYEKLRTNYDLLRESRTELADTVTQQREAMTNMYKTSMELKEQMLEQVAEADRTVAETKGKYDSDTVTIRMDLVKLENENKSLKSEIEGKNNEIAQLRTIVQDIIKQINVQVVE</sequence>
<evidence type="ECO:0000256" key="7">
    <source>
        <dbReference type="SAM" id="MobiDB-lite"/>
    </source>
</evidence>
<dbReference type="GO" id="GO:0005856">
    <property type="term" value="C:cytoskeleton"/>
    <property type="evidence" value="ECO:0007669"/>
    <property type="project" value="UniProtKB-SubCell"/>
</dbReference>
<evidence type="ECO:0000256" key="1">
    <source>
        <dbReference type="ARBA" id="ARBA00004245"/>
    </source>
</evidence>
<keyword evidence="5" id="KW-0206">Cytoskeleton</keyword>
<dbReference type="EMBL" id="CAJFCW020000004">
    <property type="protein sequence ID" value="CAG9111350.1"/>
    <property type="molecule type" value="Genomic_DNA"/>
</dbReference>
<organism evidence="9 10">
    <name type="scientific">Bursaphelenchus okinawaensis</name>
    <dbReference type="NCBI Taxonomy" id="465554"/>
    <lineage>
        <taxon>Eukaryota</taxon>
        <taxon>Metazoa</taxon>
        <taxon>Ecdysozoa</taxon>
        <taxon>Nematoda</taxon>
        <taxon>Chromadorea</taxon>
        <taxon>Rhabditida</taxon>
        <taxon>Tylenchina</taxon>
        <taxon>Tylenchomorpha</taxon>
        <taxon>Aphelenchoidea</taxon>
        <taxon>Aphelenchoididae</taxon>
        <taxon>Bursaphelenchus</taxon>
    </lineage>
</organism>
<dbReference type="OrthoDB" id="10255048at2759"/>